<sequence length="103" mass="12029">MKLQLALKAEYFDAIRDGTKTEEYRLANDYWTKRLHNMWGYKLSFDGIVLTKGYPKRDDTERRLELPWRGFARKTITHPHFGPNPVEVFAIDVSGRQALKGGE</sequence>
<keyword evidence="2" id="KW-1185">Reference proteome</keyword>
<dbReference type="EMBL" id="JAPHAV010000002">
    <property type="protein sequence ID" value="MCX2696666.1"/>
    <property type="molecule type" value="Genomic_DNA"/>
</dbReference>
<protein>
    <submittedName>
        <fullName evidence="1">ASCH domain-containing protein</fullName>
    </submittedName>
</protein>
<organism evidence="1 2">
    <name type="scientific">Ochrobactrum chromiisoli</name>
    <dbReference type="NCBI Taxonomy" id="2993941"/>
    <lineage>
        <taxon>Bacteria</taxon>
        <taxon>Pseudomonadati</taxon>
        <taxon>Pseudomonadota</taxon>
        <taxon>Alphaproteobacteria</taxon>
        <taxon>Hyphomicrobiales</taxon>
        <taxon>Brucellaceae</taxon>
        <taxon>Brucella/Ochrobactrum group</taxon>
        <taxon>Ochrobactrum</taxon>
    </lineage>
</organism>
<comment type="caution">
    <text evidence="1">The sequence shown here is derived from an EMBL/GenBank/DDBJ whole genome shotgun (WGS) entry which is preliminary data.</text>
</comment>
<gene>
    <name evidence="1" type="ORF">OPR82_07745</name>
</gene>
<name>A0ABT3QM56_9HYPH</name>
<reference evidence="1 2" key="1">
    <citation type="submission" date="2022-11" db="EMBL/GenBank/DDBJ databases">
        <title>Brucella sp. YY2X, whole genome shotgun sequencing project.</title>
        <authorList>
            <person name="Yang Y."/>
        </authorList>
    </citation>
    <scope>NUCLEOTIDE SEQUENCE [LARGE SCALE GENOMIC DNA]</scope>
    <source>
        <strain evidence="1 2">YY2X</strain>
    </source>
</reference>
<evidence type="ECO:0000313" key="1">
    <source>
        <dbReference type="EMBL" id="MCX2696666.1"/>
    </source>
</evidence>
<proteinExistence type="predicted"/>
<dbReference type="RefSeq" id="WP_265984113.1">
    <property type="nucleotide sequence ID" value="NZ_JAPHAV010000002.1"/>
</dbReference>
<dbReference type="Proteomes" id="UP001301216">
    <property type="component" value="Unassembled WGS sequence"/>
</dbReference>
<accession>A0ABT3QM56</accession>
<evidence type="ECO:0000313" key="2">
    <source>
        <dbReference type="Proteomes" id="UP001301216"/>
    </source>
</evidence>